<keyword evidence="5 9" id="KW-0812">Transmembrane</keyword>
<protein>
    <recommendedName>
        <fullName evidence="9">Prepilin leader peptidase/N-methyltransferase</fullName>
        <ecNumber evidence="9">2.1.1.-</ecNumber>
        <ecNumber evidence="9">3.4.23.43</ecNumber>
    </recommendedName>
</protein>
<dbReference type="GO" id="GO:0032259">
    <property type="term" value="P:methylation"/>
    <property type="evidence" value="ECO:0007669"/>
    <property type="project" value="UniProtKB-KW"/>
</dbReference>
<reference evidence="13 14" key="1">
    <citation type="submission" date="2018-10" db="EMBL/GenBank/DDBJ databases">
        <title>Genome Sequencing of Pantoea dispersa DSM 32899.</title>
        <authorList>
            <person name="Nawrath M."/>
            <person name="Ottenheim C."/>
            <person name="Wilm A."/>
            <person name="Zimmermann W."/>
            <person name="Wu J.C."/>
        </authorList>
    </citation>
    <scope>NUCLEOTIDE SEQUENCE [LARGE SCALE GENOMIC DNA]</scope>
    <source>
        <strain evidence="13 14">DSM 32899</strain>
        <plasmid evidence="13 14">unnamed1</plasmid>
    </source>
</reference>
<feature type="transmembrane region" description="Helical" evidence="10">
    <location>
        <begin position="6"/>
        <end position="24"/>
    </location>
</feature>
<evidence type="ECO:0000313" key="13">
    <source>
        <dbReference type="EMBL" id="QDY43890.1"/>
    </source>
</evidence>
<organism evidence="13 14">
    <name type="scientific">Candidatus Pantoea soli</name>
    <dbReference type="NCBI Taxonomy" id="3098669"/>
    <lineage>
        <taxon>Bacteria</taxon>
        <taxon>Pseudomonadati</taxon>
        <taxon>Pseudomonadota</taxon>
        <taxon>Gammaproteobacteria</taxon>
        <taxon>Enterobacterales</taxon>
        <taxon>Erwiniaceae</taxon>
        <taxon>Pantoea</taxon>
    </lineage>
</organism>
<keyword evidence="7 10" id="KW-0472">Membrane</keyword>
<gene>
    <name evidence="13" type="ORF">D8B20_18340</name>
</gene>
<feature type="transmembrane region" description="Helical" evidence="10">
    <location>
        <begin position="190"/>
        <end position="222"/>
    </location>
</feature>
<dbReference type="PANTHER" id="PTHR30487:SF0">
    <property type="entry name" value="PREPILIN LEADER PEPTIDASE_N-METHYLTRANSFERASE-RELATED"/>
    <property type="match status" value="1"/>
</dbReference>
<proteinExistence type="inferred from homology"/>
<dbReference type="InterPro" id="IPR000045">
    <property type="entry name" value="Prepilin_IV_endopep_pep"/>
</dbReference>
<evidence type="ECO:0000256" key="7">
    <source>
        <dbReference type="ARBA" id="ARBA00023136"/>
    </source>
</evidence>
<geneLocation type="plasmid" evidence="13 14">
    <name>unnamed1</name>
</geneLocation>
<keyword evidence="9" id="KW-0645">Protease</keyword>
<evidence type="ECO:0000256" key="3">
    <source>
        <dbReference type="ARBA" id="ARBA00022475"/>
    </source>
</evidence>
<dbReference type="EMBL" id="CP032703">
    <property type="protein sequence ID" value="QDY43890.1"/>
    <property type="molecule type" value="Genomic_DNA"/>
</dbReference>
<dbReference type="Pfam" id="PF06750">
    <property type="entry name" value="A24_N_bact"/>
    <property type="match status" value="1"/>
</dbReference>
<evidence type="ECO:0000256" key="1">
    <source>
        <dbReference type="ARBA" id="ARBA00004429"/>
    </source>
</evidence>
<feature type="domain" description="Prepilin peptidase A24 N-terminal" evidence="12">
    <location>
        <begin position="12"/>
        <end position="99"/>
    </location>
</feature>
<feature type="transmembrane region" description="Helical" evidence="10">
    <location>
        <begin position="157"/>
        <end position="178"/>
    </location>
</feature>
<name>A0A518XI70_9GAMM</name>
<dbReference type="GO" id="GO:0006465">
    <property type="term" value="P:signal peptide processing"/>
    <property type="evidence" value="ECO:0007669"/>
    <property type="project" value="TreeGrafter"/>
</dbReference>
<dbReference type="PRINTS" id="PR00864">
    <property type="entry name" value="PREPILNPTASE"/>
</dbReference>
<dbReference type="InterPro" id="IPR050882">
    <property type="entry name" value="Prepilin_peptidase/N-MTase"/>
</dbReference>
<feature type="transmembrane region" description="Helical" evidence="10">
    <location>
        <begin position="133"/>
        <end position="151"/>
    </location>
</feature>
<dbReference type="Gene3D" id="1.20.120.1220">
    <property type="match status" value="1"/>
</dbReference>
<keyword evidence="4" id="KW-0997">Cell inner membrane</keyword>
<evidence type="ECO:0000256" key="10">
    <source>
        <dbReference type="SAM" id="Phobius"/>
    </source>
</evidence>
<dbReference type="InterPro" id="IPR010627">
    <property type="entry name" value="Prepilin_pept_A24_N"/>
</dbReference>
<evidence type="ECO:0000259" key="12">
    <source>
        <dbReference type="Pfam" id="PF06750"/>
    </source>
</evidence>
<dbReference type="AlphaFoldDB" id="A0A518XI70"/>
<feature type="domain" description="Prepilin type IV endopeptidase peptidase" evidence="11">
    <location>
        <begin position="110"/>
        <end position="217"/>
    </location>
</feature>
<evidence type="ECO:0000313" key="14">
    <source>
        <dbReference type="Proteomes" id="UP000319411"/>
    </source>
</evidence>
<feature type="transmembrane region" description="Helical" evidence="10">
    <location>
        <begin position="234"/>
        <end position="252"/>
    </location>
</feature>
<dbReference type="EC" id="3.4.23.43" evidence="9"/>
<evidence type="ECO:0000259" key="11">
    <source>
        <dbReference type="Pfam" id="PF01478"/>
    </source>
</evidence>
<keyword evidence="6 10" id="KW-1133">Transmembrane helix</keyword>
<evidence type="ECO:0000256" key="2">
    <source>
        <dbReference type="ARBA" id="ARBA00005801"/>
    </source>
</evidence>
<dbReference type="RefSeq" id="WP_145890978.1">
    <property type="nucleotide sequence ID" value="NZ_CP032703.1"/>
</dbReference>
<dbReference type="GO" id="GO:0004190">
    <property type="term" value="F:aspartic-type endopeptidase activity"/>
    <property type="evidence" value="ECO:0007669"/>
    <property type="project" value="UniProtKB-EC"/>
</dbReference>
<accession>A0A518XI70</accession>
<evidence type="ECO:0000256" key="6">
    <source>
        <dbReference type="ARBA" id="ARBA00022989"/>
    </source>
</evidence>
<sequence>MEIAGWISVSLIALAVGSFINVVVCRLPQQLADPHNNVTLWRPGSRCPHCFSALRASDLIPLLSWLRLRGRCRACRHRISVRYPLTELATLLITLALTWLLPAERLAAALLLSWALLALSLIDIEHLLLPDAITLPLLWLGLLINVLHGLPVTLDEAVLGAAAGYGSLRLLATVYAFLRGYPGLGGGDAKLLAALGAWLGASALPAVLFLACSAALLAVFIARLRWSRAQNQPLAFGPWLSLAGISVFIHSII</sequence>
<dbReference type="Pfam" id="PF01478">
    <property type="entry name" value="Peptidase_A24"/>
    <property type="match status" value="1"/>
</dbReference>
<keyword evidence="3" id="KW-1003">Cell membrane</keyword>
<keyword evidence="14" id="KW-1185">Reference proteome</keyword>
<dbReference type="OrthoDB" id="9789291at2"/>
<dbReference type="Proteomes" id="UP000319411">
    <property type="component" value="Plasmid unnamed1"/>
</dbReference>
<evidence type="ECO:0000256" key="8">
    <source>
        <dbReference type="RuleBase" id="RU003793"/>
    </source>
</evidence>
<evidence type="ECO:0000256" key="5">
    <source>
        <dbReference type="ARBA" id="ARBA00022692"/>
    </source>
</evidence>
<keyword evidence="13" id="KW-0614">Plasmid</keyword>
<comment type="catalytic activity">
    <reaction evidence="9">
        <text>Typically cleaves a -Gly-|-Phe- bond to release an N-terminal, basic peptide of 5-8 residues from type IV prepilin, and then N-methylates the new N-terminal amino group, the methyl donor being S-adenosyl-L-methionine.</text>
        <dbReference type="EC" id="3.4.23.43"/>
    </reaction>
</comment>
<feature type="transmembrane region" description="Helical" evidence="10">
    <location>
        <begin position="81"/>
        <end position="100"/>
    </location>
</feature>
<dbReference type="GO" id="GO:0005886">
    <property type="term" value="C:plasma membrane"/>
    <property type="evidence" value="ECO:0007669"/>
    <property type="project" value="UniProtKB-SubCell"/>
</dbReference>
<dbReference type="PANTHER" id="PTHR30487">
    <property type="entry name" value="TYPE 4 PREPILIN-LIKE PROTEINS LEADER PEPTIDE-PROCESSING ENZYME"/>
    <property type="match status" value="1"/>
</dbReference>
<dbReference type="KEGG" id="pdis:D8B20_18340"/>
<comment type="similarity">
    <text evidence="2 8">Belongs to the peptidase A24 family.</text>
</comment>
<dbReference type="InterPro" id="IPR014032">
    <property type="entry name" value="Peptidase_A24A_bac"/>
</dbReference>
<dbReference type="EC" id="2.1.1.-" evidence="9"/>
<comment type="function">
    <text evidence="9">Plays an essential role in type IV pili and type II pseudopili formation by proteolytically removing the leader sequence from substrate proteins and subsequently monomethylating the alpha-amino group of the newly exposed N-terminal phenylalanine.</text>
</comment>
<keyword evidence="9" id="KW-0378">Hydrolase</keyword>
<comment type="subcellular location">
    <subcellularLocation>
        <location evidence="1">Cell inner membrane</location>
        <topology evidence="1">Multi-pass membrane protein</topology>
    </subcellularLocation>
    <subcellularLocation>
        <location evidence="9">Cell membrane</location>
        <topology evidence="9">Multi-pass membrane protein</topology>
    </subcellularLocation>
</comment>
<evidence type="ECO:0000256" key="9">
    <source>
        <dbReference type="RuleBase" id="RU003794"/>
    </source>
</evidence>
<keyword evidence="9" id="KW-0511">Multifunctional enzyme</keyword>
<evidence type="ECO:0000256" key="4">
    <source>
        <dbReference type="ARBA" id="ARBA00022519"/>
    </source>
</evidence>
<keyword evidence="9" id="KW-0808">Transferase</keyword>
<dbReference type="GO" id="GO:0008168">
    <property type="term" value="F:methyltransferase activity"/>
    <property type="evidence" value="ECO:0007669"/>
    <property type="project" value="UniProtKB-KW"/>
</dbReference>
<keyword evidence="9" id="KW-0489">Methyltransferase</keyword>